<dbReference type="SUPFAM" id="SSF57850">
    <property type="entry name" value="RING/U-box"/>
    <property type="match status" value="1"/>
</dbReference>
<dbReference type="Gene3D" id="3.30.40.10">
    <property type="entry name" value="Zinc/RING finger domain, C3HC4 (zinc finger)"/>
    <property type="match status" value="1"/>
</dbReference>
<dbReference type="EMBL" id="JAHWGI010000418">
    <property type="protein sequence ID" value="KAK3915294.1"/>
    <property type="molecule type" value="Genomic_DNA"/>
</dbReference>
<evidence type="ECO:0000313" key="9">
    <source>
        <dbReference type="Proteomes" id="UP001219518"/>
    </source>
</evidence>
<feature type="domain" description="RING-type" evidence="5">
    <location>
        <begin position="284"/>
        <end position="327"/>
    </location>
</feature>
<dbReference type="InterPro" id="IPR001841">
    <property type="entry name" value="Znf_RING"/>
</dbReference>
<evidence type="ECO:0000313" key="8">
    <source>
        <dbReference type="EMBL" id="KAK3915294.1"/>
    </source>
</evidence>
<dbReference type="PANTHER" id="PTHR23322">
    <property type="entry name" value="FAS-ASSOCIATED PROTEIN"/>
    <property type="match status" value="1"/>
</dbReference>
<dbReference type="GO" id="GO:0036503">
    <property type="term" value="P:ERAD pathway"/>
    <property type="evidence" value="ECO:0007669"/>
    <property type="project" value="TreeGrafter"/>
</dbReference>
<feature type="region of interest" description="Disordered" evidence="4">
    <location>
        <begin position="112"/>
        <end position="138"/>
    </location>
</feature>
<dbReference type="InterPro" id="IPR013083">
    <property type="entry name" value="Znf_RING/FYVE/PHD"/>
</dbReference>
<dbReference type="AlphaFoldDB" id="A0AAE1L758"/>
<dbReference type="EMBL" id="JAHWGI010000010">
    <property type="protein sequence ID" value="KAK3907417.1"/>
    <property type="molecule type" value="Genomic_DNA"/>
</dbReference>
<evidence type="ECO:0000256" key="1">
    <source>
        <dbReference type="ARBA" id="ARBA00022771"/>
    </source>
</evidence>
<dbReference type="EMBL" id="JAHWGI010000048">
    <property type="protein sequence ID" value="KAK3908314.1"/>
    <property type="molecule type" value="Genomic_DNA"/>
</dbReference>
<name>A0AAE1L758_9NEOP</name>
<keyword evidence="2" id="KW-0862">Zinc</keyword>
<feature type="compositionally biased region" description="Acidic residues" evidence="4">
    <location>
        <begin position="52"/>
        <end position="61"/>
    </location>
</feature>
<proteinExistence type="predicted"/>
<evidence type="ECO:0000259" key="5">
    <source>
        <dbReference type="PROSITE" id="PS50089"/>
    </source>
</evidence>
<sequence length="338" mass="37753">MLESREWRESVNIFPPPLSGAANLPDPSSPERGLAHEIRSRGPPQHSNVETIDGDSDDAPEPLEMLGPDVGPDDVIINFDDDDEQPAGTDSELAEMRRLRAQQDAEYQASLAVDRERERERRDAQAAAERERQEQVTAEAGLQEALAARRNMASAALSALPPVNPLNRYRVAFMLPTTQGGRRWEMSFSPSHPITALWRAVESREETPWRYRLVADQLGLPEEDGAETVMDYFNRIGCRAVMVRVEEGDERPPPPSAVPQQPGPPSSSSSDSSSDITLRPEGGCGVCFDRKAVILLKECWHLIFCEICYDEFKTFTPLSRQHCPLCRTPIVTTQKIFC</sequence>
<evidence type="ECO:0000313" key="7">
    <source>
        <dbReference type="EMBL" id="KAK3908314.1"/>
    </source>
</evidence>
<evidence type="ECO:0000256" key="4">
    <source>
        <dbReference type="SAM" id="MobiDB-lite"/>
    </source>
</evidence>
<feature type="compositionally biased region" description="Basic and acidic residues" evidence="4">
    <location>
        <begin position="113"/>
        <end position="134"/>
    </location>
</feature>
<dbReference type="Pfam" id="PF13920">
    <property type="entry name" value="zf-C3HC4_3"/>
    <property type="match status" value="1"/>
</dbReference>
<keyword evidence="1 3" id="KW-0479">Metal-binding</keyword>
<dbReference type="GO" id="GO:0008270">
    <property type="term" value="F:zinc ion binding"/>
    <property type="evidence" value="ECO:0007669"/>
    <property type="project" value="UniProtKB-KW"/>
</dbReference>
<dbReference type="InterPro" id="IPR050730">
    <property type="entry name" value="UBX_domain-protein"/>
</dbReference>
<evidence type="ECO:0000256" key="3">
    <source>
        <dbReference type="PROSITE-ProRule" id="PRU00175"/>
    </source>
</evidence>
<protein>
    <submittedName>
        <fullName evidence="7">Apoptosis inhibitor</fullName>
    </submittedName>
</protein>
<keyword evidence="1 3" id="KW-0863">Zinc-finger</keyword>
<evidence type="ECO:0000313" key="6">
    <source>
        <dbReference type="EMBL" id="KAK3907417.1"/>
    </source>
</evidence>
<evidence type="ECO:0000256" key="2">
    <source>
        <dbReference type="ARBA" id="ARBA00022833"/>
    </source>
</evidence>
<dbReference type="GO" id="GO:0043130">
    <property type="term" value="F:ubiquitin binding"/>
    <property type="evidence" value="ECO:0007669"/>
    <property type="project" value="TreeGrafter"/>
</dbReference>
<reference evidence="7" key="2">
    <citation type="journal article" date="2023" name="BMC Genomics">
        <title>Pest status, molecular evolution, and epigenetic factors derived from the genome assembly of Frankliniella fusca, a thysanopteran phytovirus vector.</title>
        <authorList>
            <person name="Catto M.A."/>
            <person name="Labadie P.E."/>
            <person name="Jacobson A.L."/>
            <person name="Kennedy G.G."/>
            <person name="Srinivasan R."/>
            <person name="Hunt B.G."/>
        </authorList>
    </citation>
    <scope>NUCLEOTIDE SEQUENCE</scope>
    <source>
        <strain evidence="7">PL_HMW_Pooled</strain>
    </source>
</reference>
<accession>A0AAE1L758</accession>
<organism evidence="7 9">
    <name type="scientific">Frankliniella fusca</name>
    <dbReference type="NCBI Taxonomy" id="407009"/>
    <lineage>
        <taxon>Eukaryota</taxon>
        <taxon>Metazoa</taxon>
        <taxon>Ecdysozoa</taxon>
        <taxon>Arthropoda</taxon>
        <taxon>Hexapoda</taxon>
        <taxon>Insecta</taxon>
        <taxon>Pterygota</taxon>
        <taxon>Neoptera</taxon>
        <taxon>Paraneoptera</taxon>
        <taxon>Thysanoptera</taxon>
        <taxon>Terebrantia</taxon>
        <taxon>Thripoidea</taxon>
        <taxon>Thripidae</taxon>
        <taxon>Frankliniella</taxon>
    </lineage>
</organism>
<dbReference type="PANTHER" id="PTHR23322:SF1">
    <property type="entry name" value="FAS-ASSOCIATED FACTOR 2"/>
    <property type="match status" value="1"/>
</dbReference>
<reference evidence="7" key="1">
    <citation type="submission" date="2021-07" db="EMBL/GenBank/DDBJ databases">
        <authorList>
            <person name="Catto M.A."/>
            <person name="Jacobson A."/>
            <person name="Kennedy G."/>
            <person name="Labadie P."/>
            <person name="Hunt B.G."/>
            <person name="Srinivasan R."/>
        </authorList>
    </citation>
    <scope>NUCLEOTIDE SEQUENCE</scope>
    <source>
        <strain evidence="7">PL_HMW_Pooled</strain>
        <tissue evidence="7">Head</tissue>
    </source>
</reference>
<feature type="region of interest" description="Disordered" evidence="4">
    <location>
        <begin position="1"/>
        <end position="73"/>
    </location>
</feature>
<dbReference type="PROSITE" id="PS50089">
    <property type="entry name" value="ZF_RING_2"/>
    <property type="match status" value="1"/>
</dbReference>
<dbReference type="Proteomes" id="UP001219518">
    <property type="component" value="Unassembled WGS sequence"/>
</dbReference>
<comment type="caution">
    <text evidence="7">The sequence shown here is derived from an EMBL/GenBank/DDBJ whole genome shotgun (WGS) entry which is preliminary data.</text>
</comment>
<feature type="region of interest" description="Disordered" evidence="4">
    <location>
        <begin position="246"/>
        <end position="278"/>
    </location>
</feature>
<keyword evidence="9" id="KW-1185">Reference proteome</keyword>
<dbReference type="GO" id="GO:0005783">
    <property type="term" value="C:endoplasmic reticulum"/>
    <property type="evidence" value="ECO:0007669"/>
    <property type="project" value="TreeGrafter"/>
</dbReference>
<dbReference type="SMART" id="SM00184">
    <property type="entry name" value="RING"/>
    <property type="match status" value="1"/>
</dbReference>
<gene>
    <name evidence="7" type="ORF">KUF71_003252</name>
    <name evidence="8" type="ORF">KUF71_005743</name>
    <name evidence="6" type="ORF">KUF71_018246</name>
</gene>
<feature type="compositionally biased region" description="Pro residues" evidence="4">
    <location>
        <begin position="253"/>
        <end position="265"/>
    </location>
</feature>